<organism evidence="7 8">
    <name type="scientific">Haemophilus paraphrohaemolyticus HK411</name>
    <dbReference type="NCBI Taxonomy" id="1095743"/>
    <lineage>
        <taxon>Bacteria</taxon>
        <taxon>Pseudomonadati</taxon>
        <taxon>Pseudomonadota</taxon>
        <taxon>Gammaproteobacteria</taxon>
        <taxon>Pasteurellales</taxon>
        <taxon>Pasteurellaceae</taxon>
        <taxon>Haemophilus</taxon>
    </lineage>
</organism>
<keyword evidence="4" id="KW-0564">Palmitate</keyword>
<comment type="caution">
    <text evidence="7">The sequence shown here is derived from an EMBL/GenBank/DDBJ whole genome shotgun (WGS) entry which is preliminary data.</text>
</comment>
<evidence type="ECO:0000313" key="7">
    <source>
        <dbReference type="EMBL" id="EIG25713.1"/>
    </source>
</evidence>
<keyword evidence="3" id="KW-0472">Membrane</keyword>
<evidence type="ECO:0000256" key="1">
    <source>
        <dbReference type="ARBA" id="ARBA00004459"/>
    </source>
</evidence>
<evidence type="ECO:0000256" key="6">
    <source>
        <dbReference type="ARBA" id="ARBA00023288"/>
    </source>
</evidence>
<comment type="subcellular location">
    <subcellularLocation>
        <location evidence="1">Cell outer membrane</location>
        <topology evidence="1">Lipid-anchor</topology>
    </subcellularLocation>
</comment>
<dbReference type="EMBL" id="AJMU01000051">
    <property type="protein sequence ID" value="EIG25713.1"/>
    <property type="molecule type" value="Genomic_DNA"/>
</dbReference>
<name>I2NIQ2_9PAST</name>
<evidence type="ECO:0000256" key="4">
    <source>
        <dbReference type="ARBA" id="ARBA00023139"/>
    </source>
</evidence>
<dbReference type="RefSeq" id="WP_005708945.1">
    <property type="nucleotide sequence ID" value="NZ_AJMU01000051.1"/>
</dbReference>
<evidence type="ECO:0000313" key="8">
    <source>
        <dbReference type="Proteomes" id="UP000003345"/>
    </source>
</evidence>
<proteinExistence type="predicted"/>
<dbReference type="NCBIfam" id="NF047847">
    <property type="entry name" value="SS_mature_LptM"/>
    <property type="match status" value="1"/>
</dbReference>
<keyword evidence="6" id="KW-0449">Lipoprotein</keyword>
<dbReference type="PROSITE" id="PS51257">
    <property type="entry name" value="PROKAR_LIPOPROTEIN"/>
    <property type="match status" value="1"/>
</dbReference>
<dbReference type="OrthoDB" id="8550022at2"/>
<gene>
    <name evidence="7" type="ORF">HMPREF1054_1745</name>
</gene>
<dbReference type="Proteomes" id="UP000003345">
    <property type="component" value="Unassembled WGS sequence"/>
</dbReference>
<evidence type="ECO:0000256" key="2">
    <source>
        <dbReference type="ARBA" id="ARBA00022729"/>
    </source>
</evidence>
<keyword evidence="2" id="KW-0732">Signal</keyword>
<accession>I2NIQ2</accession>
<dbReference type="InterPro" id="IPR032831">
    <property type="entry name" value="LptM_cons"/>
</dbReference>
<dbReference type="PATRIC" id="fig|1095743.3.peg.1081"/>
<sequence length="37" mass="4039">MKKFLLLAILASFLTACGVKGPLYFPENAPAQQSQNQ</sequence>
<evidence type="ECO:0000256" key="5">
    <source>
        <dbReference type="ARBA" id="ARBA00023237"/>
    </source>
</evidence>
<evidence type="ECO:0000256" key="3">
    <source>
        <dbReference type="ARBA" id="ARBA00023136"/>
    </source>
</evidence>
<reference evidence="7 8" key="1">
    <citation type="submission" date="2012-04" db="EMBL/GenBank/DDBJ databases">
        <authorList>
            <person name="Harkins D.M."/>
            <person name="Madupu R."/>
            <person name="Durkin A.S."/>
            <person name="Torralba M."/>
            <person name="Methe B."/>
            <person name="Sutton G.G."/>
            <person name="Nelson K.E."/>
        </authorList>
    </citation>
    <scope>NUCLEOTIDE SEQUENCE [LARGE SCALE GENOMIC DNA]</scope>
    <source>
        <strain evidence="7 8">HK411</strain>
    </source>
</reference>
<dbReference type="Pfam" id="PF13627">
    <property type="entry name" value="LptM_cons"/>
    <property type="match status" value="1"/>
</dbReference>
<protein>
    <submittedName>
        <fullName evidence="7">Lipopeptide family protein</fullName>
    </submittedName>
</protein>
<dbReference type="AlphaFoldDB" id="I2NIQ2"/>
<keyword evidence="5" id="KW-0998">Cell outer membrane</keyword>
<dbReference type="GO" id="GO:0009279">
    <property type="term" value="C:cell outer membrane"/>
    <property type="evidence" value="ECO:0007669"/>
    <property type="project" value="UniProtKB-SubCell"/>
</dbReference>